<reference evidence="4 5" key="1">
    <citation type="submission" date="2018-06" db="EMBL/GenBank/DDBJ databases">
        <title>Complete Genomes of Monosporascus.</title>
        <authorList>
            <person name="Robinson A.J."/>
            <person name="Natvig D.O."/>
        </authorList>
    </citation>
    <scope>NUCLEOTIDE SEQUENCE [LARGE SCALE GENOMIC DNA]</scope>
    <source>
        <strain evidence="4 5">CBS 110550</strain>
    </source>
</reference>
<dbReference type="Pfam" id="PF00646">
    <property type="entry name" value="F-box"/>
    <property type="match status" value="1"/>
</dbReference>
<dbReference type="OrthoDB" id="3886018at2759"/>
<gene>
    <name evidence="4" type="ORF">DL764_003745</name>
</gene>
<sequence length="610" mass="68414">MAPLSLTAKTIFLFLFVSSVAASVLHRREPYNVLGLRPRQEEDDPFSCTASCDLDTCGGRACAFTSINGLSRRYASLGDLTDGFGQTNSSIERTVLTKRLFRYDANSDEYTGDRQPTEGEIDAYLPDVFGGAESAHFGDPLPLVHDLGAQNQDERAYSQQVEFGNRAFQIMAGGLHGCTVLALVSRRAVWMVHYWESYSHGLPNRDIPATEQSFIDRVLSHMRNEPVSRPAPSTYKPYIEPTGPGINPDLFNRDDDETRLYILSPLADNSQTALKYTSLFYNVPVAVRLDQYYPLAGRPLDMATPSPPSTSPSTALEKLPPAILEEICEFLASCDRKRRSLFALSLVSRRCYEASTRRRFERIYLVVRDSEELRQNLGRWKDLLARHGRIPYVRRLKIAGSMSHIQSDHHGPGARPGAEVLQGETMDHLSYGDDADFCMPSEWLVRSYVGLERRQTREVKQRRNDAWLPLARFIAELLALTDVAWASPDPIPGCILRTLHQIHANVRLHVHYLNLPSLRQPPGPLDDIDEDDYALATSPCLYSLAVSCCGYDSGGNFEYNEEAVWSMKPEPSTGLDGGLGKASFHPESTPQQSHQYQRGVFKPYASLVFR</sequence>
<protein>
    <recommendedName>
        <fullName evidence="3">F-box domain-containing protein</fullName>
    </recommendedName>
</protein>
<feature type="region of interest" description="Disordered" evidence="1">
    <location>
        <begin position="574"/>
        <end position="596"/>
    </location>
</feature>
<feature type="signal peptide" evidence="2">
    <location>
        <begin position="1"/>
        <end position="22"/>
    </location>
</feature>
<organism evidence="4 5">
    <name type="scientific">Monosporascus ibericus</name>
    <dbReference type="NCBI Taxonomy" id="155417"/>
    <lineage>
        <taxon>Eukaryota</taxon>
        <taxon>Fungi</taxon>
        <taxon>Dikarya</taxon>
        <taxon>Ascomycota</taxon>
        <taxon>Pezizomycotina</taxon>
        <taxon>Sordariomycetes</taxon>
        <taxon>Xylariomycetidae</taxon>
        <taxon>Xylariales</taxon>
        <taxon>Xylariales incertae sedis</taxon>
        <taxon>Monosporascus</taxon>
    </lineage>
</organism>
<proteinExistence type="predicted"/>
<evidence type="ECO:0000259" key="3">
    <source>
        <dbReference type="Pfam" id="PF00646"/>
    </source>
</evidence>
<evidence type="ECO:0000256" key="1">
    <source>
        <dbReference type="SAM" id="MobiDB-lite"/>
    </source>
</evidence>
<feature type="compositionally biased region" description="Polar residues" evidence="1">
    <location>
        <begin position="586"/>
        <end position="596"/>
    </location>
</feature>
<feature type="chain" id="PRO_5020899275" description="F-box domain-containing protein" evidence="2">
    <location>
        <begin position="23"/>
        <end position="610"/>
    </location>
</feature>
<dbReference type="InterPro" id="IPR001810">
    <property type="entry name" value="F-box_dom"/>
</dbReference>
<dbReference type="STRING" id="155417.A0A4Q4TF81"/>
<dbReference type="EMBL" id="QJNU01000168">
    <property type="protein sequence ID" value="RYP05485.1"/>
    <property type="molecule type" value="Genomic_DNA"/>
</dbReference>
<comment type="caution">
    <text evidence="4">The sequence shown here is derived from an EMBL/GenBank/DDBJ whole genome shotgun (WGS) entry which is preliminary data.</text>
</comment>
<name>A0A4Q4TF81_9PEZI</name>
<dbReference type="AlphaFoldDB" id="A0A4Q4TF81"/>
<dbReference type="Proteomes" id="UP000293360">
    <property type="component" value="Unassembled WGS sequence"/>
</dbReference>
<keyword evidence="2" id="KW-0732">Signal</keyword>
<dbReference type="CDD" id="cd09917">
    <property type="entry name" value="F-box_SF"/>
    <property type="match status" value="1"/>
</dbReference>
<evidence type="ECO:0000313" key="4">
    <source>
        <dbReference type="EMBL" id="RYP05485.1"/>
    </source>
</evidence>
<keyword evidence="5" id="KW-1185">Reference proteome</keyword>
<accession>A0A4Q4TF81</accession>
<evidence type="ECO:0000313" key="5">
    <source>
        <dbReference type="Proteomes" id="UP000293360"/>
    </source>
</evidence>
<evidence type="ECO:0000256" key="2">
    <source>
        <dbReference type="SAM" id="SignalP"/>
    </source>
</evidence>
<feature type="domain" description="F-box" evidence="3">
    <location>
        <begin position="316"/>
        <end position="360"/>
    </location>
</feature>